<reference evidence="1 2" key="1">
    <citation type="submission" date="2022-08" db="EMBL/GenBank/DDBJ databases">
        <title>Lysinibacillus sequencing.</title>
        <authorList>
            <person name="Dunlap C."/>
        </authorList>
    </citation>
    <scope>NUCLEOTIDE SEQUENCE [LARGE SCALE GENOMIC DNA]</scope>
    <source>
        <strain evidence="1 2">PB211</strain>
    </source>
</reference>
<accession>A0ABT2DPZ8</accession>
<sequence length="113" mass="13164">MINGEARSVLHEFIKLDMAIRSLQQDYSSLEKLKMSKIYINIVEGLLKSIRKDFHDKRRVLIKKNIAVVKWVKIDEYFSDVVIKTAGEDAVLRYANQALKTQVEELINSRLNK</sequence>
<name>A0ABT2DPZ8_9BACI</name>
<comment type="caution">
    <text evidence="1">The sequence shown here is derived from an EMBL/GenBank/DDBJ whole genome shotgun (WGS) entry which is preliminary data.</text>
</comment>
<dbReference type="Pfam" id="PF26325">
    <property type="entry name" value="YhjD"/>
    <property type="match status" value="1"/>
</dbReference>
<keyword evidence="2" id="KW-1185">Reference proteome</keyword>
<dbReference type="EMBL" id="JANTOO010000014">
    <property type="protein sequence ID" value="MCS1396984.1"/>
    <property type="molecule type" value="Genomic_DNA"/>
</dbReference>
<protein>
    <submittedName>
        <fullName evidence="1">Aconitate hydratase</fullName>
    </submittedName>
</protein>
<dbReference type="RefSeq" id="WP_012291801.1">
    <property type="nucleotide sequence ID" value="NZ_JANTOO010000014.1"/>
</dbReference>
<gene>
    <name evidence="1" type="ORF">NXZ79_13210</name>
</gene>
<organism evidence="1 2">
    <name type="scientific">Lysinibacillus pinottii</name>
    <dbReference type="NCBI Taxonomy" id="2973932"/>
    <lineage>
        <taxon>Bacteria</taxon>
        <taxon>Bacillati</taxon>
        <taxon>Bacillota</taxon>
        <taxon>Bacilli</taxon>
        <taxon>Bacillales</taxon>
        <taxon>Bacillaceae</taxon>
        <taxon>Lysinibacillus</taxon>
    </lineage>
</organism>
<evidence type="ECO:0000313" key="1">
    <source>
        <dbReference type="EMBL" id="MCS1396984.1"/>
    </source>
</evidence>
<proteinExistence type="predicted"/>
<dbReference type="InterPro" id="IPR058600">
    <property type="entry name" value="YhjD-like"/>
</dbReference>
<dbReference type="Proteomes" id="UP001525021">
    <property type="component" value="Unassembled WGS sequence"/>
</dbReference>
<evidence type="ECO:0000313" key="2">
    <source>
        <dbReference type="Proteomes" id="UP001525021"/>
    </source>
</evidence>